<keyword evidence="1" id="KW-0472">Membrane</keyword>
<keyword evidence="3" id="KW-1185">Reference proteome</keyword>
<dbReference type="Proteomes" id="UP001292084">
    <property type="component" value="Unassembled WGS sequence"/>
</dbReference>
<protein>
    <recommendedName>
        <fullName evidence="4">DUF3953 domain-containing protein</fullName>
    </recommendedName>
</protein>
<reference evidence="2 3" key="1">
    <citation type="submission" date="2023-12" db="EMBL/GenBank/DDBJ databases">
        <title>Jeotgalibacillus haloalkaliphilus sp. nov., a novel salt-tolerant bacteria, isolated from the estuary of the Fenhe River into the Yellow River.</title>
        <authorList>
            <person name="Li Y."/>
        </authorList>
    </citation>
    <scope>NUCLEOTIDE SEQUENCE [LARGE SCALE GENOMIC DNA]</scope>
    <source>
        <strain evidence="2 3">HH7-29</strain>
    </source>
</reference>
<proteinExistence type="predicted"/>
<keyword evidence="1" id="KW-1133">Transmembrane helix</keyword>
<feature type="transmembrane region" description="Helical" evidence="1">
    <location>
        <begin position="57"/>
        <end position="79"/>
    </location>
</feature>
<feature type="transmembrane region" description="Helical" evidence="1">
    <location>
        <begin position="5"/>
        <end position="23"/>
    </location>
</feature>
<comment type="caution">
    <text evidence="2">The sequence shown here is derived from an EMBL/GenBank/DDBJ whole genome shotgun (WGS) entry which is preliminary data.</text>
</comment>
<evidence type="ECO:0000313" key="2">
    <source>
        <dbReference type="EMBL" id="MDZ5711846.1"/>
    </source>
</evidence>
<accession>A0ABU5KKR7</accession>
<sequence>MEKNLFWIIGAFIFGGLTLQVFIQLETHYYVEALLFILAAAAVYCGLVFLSRKNNQAFLMSTGILTVAAIIMIFVSPHLSGY</sequence>
<dbReference type="RefSeq" id="WP_322420849.1">
    <property type="nucleotide sequence ID" value="NZ_JAXQNN010000002.1"/>
</dbReference>
<dbReference type="EMBL" id="JAXQNN010000002">
    <property type="protein sequence ID" value="MDZ5711846.1"/>
    <property type="molecule type" value="Genomic_DNA"/>
</dbReference>
<keyword evidence="1" id="KW-0812">Transmembrane</keyword>
<evidence type="ECO:0000256" key="1">
    <source>
        <dbReference type="SAM" id="Phobius"/>
    </source>
</evidence>
<evidence type="ECO:0008006" key="4">
    <source>
        <dbReference type="Google" id="ProtNLM"/>
    </source>
</evidence>
<name>A0ABU5KKR7_9BACL</name>
<evidence type="ECO:0000313" key="3">
    <source>
        <dbReference type="Proteomes" id="UP001292084"/>
    </source>
</evidence>
<feature type="transmembrane region" description="Helical" evidence="1">
    <location>
        <begin position="29"/>
        <end position="50"/>
    </location>
</feature>
<gene>
    <name evidence="2" type="ORF">UFB30_06380</name>
</gene>
<organism evidence="2 3">
    <name type="scientific">Jeotgalibacillus haloalkalitolerans</name>
    <dbReference type="NCBI Taxonomy" id="3104292"/>
    <lineage>
        <taxon>Bacteria</taxon>
        <taxon>Bacillati</taxon>
        <taxon>Bacillota</taxon>
        <taxon>Bacilli</taxon>
        <taxon>Bacillales</taxon>
        <taxon>Caryophanaceae</taxon>
        <taxon>Jeotgalibacillus</taxon>
    </lineage>
</organism>